<evidence type="ECO:0008006" key="4">
    <source>
        <dbReference type="Google" id="ProtNLM"/>
    </source>
</evidence>
<dbReference type="PANTHER" id="PTHR36840">
    <property type="entry name" value="BLL5714 PROTEIN"/>
    <property type="match status" value="1"/>
</dbReference>
<accession>A0A0R2MXQ8</accession>
<dbReference type="PATRIC" id="fig|1293598.4.peg.1524"/>
<keyword evidence="1" id="KW-1133">Transmembrane helix</keyword>
<feature type="transmembrane region" description="Helical" evidence="1">
    <location>
        <begin position="233"/>
        <end position="252"/>
    </location>
</feature>
<feature type="transmembrane region" description="Helical" evidence="1">
    <location>
        <begin position="334"/>
        <end position="351"/>
    </location>
</feature>
<dbReference type="InterPro" id="IPR010640">
    <property type="entry name" value="Low_temperature_requirement_A"/>
</dbReference>
<keyword evidence="3" id="KW-1185">Reference proteome</keyword>
<evidence type="ECO:0000313" key="3">
    <source>
        <dbReference type="Proteomes" id="UP000050969"/>
    </source>
</evidence>
<dbReference type="AlphaFoldDB" id="A0A0R2MXQ8"/>
<proteinExistence type="predicted"/>
<dbReference type="STRING" id="1293598.IV56_GL001459"/>
<gene>
    <name evidence="2" type="ORF">IV56_GL001459</name>
</gene>
<name>A0A0R2MXQ8_9LACO</name>
<evidence type="ECO:0000313" key="2">
    <source>
        <dbReference type="EMBL" id="KRO18327.1"/>
    </source>
</evidence>
<dbReference type="Proteomes" id="UP000050969">
    <property type="component" value="Unassembled WGS sequence"/>
</dbReference>
<dbReference type="Pfam" id="PF06772">
    <property type="entry name" value="LtrA"/>
    <property type="match status" value="1"/>
</dbReference>
<feature type="transmembrane region" description="Helical" evidence="1">
    <location>
        <begin position="357"/>
        <end position="375"/>
    </location>
</feature>
<feature type="transmembrane region" description="Helical" evidence="1">
    <location>
        <begin position="109"/>
        <end position="129"/>
    </location>
</feature>
<dbReference type="RefSeq" id="WP_054776487.1">
    <property type="nucleotide sequence ID" value="NZ_BBBX01000001.1"/>
</dbReference>
<keyword evidence="1" id="KW-0812">Transmembrane</keyword>
<feature type="transmembrane region" description="Helical" evidence="1">
    <location>
        <begin position="53"/>
        <end position="74"/>
    </location>
</feature>
<protein>
    <recommendedName>
        <fullName evidence="4">Low temperature requirement protein A</fullName>
    </recommendedName>
</protein>
<organism evidence="2 3">
    <name type="scientific">Lacticaseibacillus saniviri JCM 17471 = DSM 24301</name>
    <dbReference type="NCBI Taxonomy" id="1293598"/>
    <lineage>
        <taxon>Bacteria</taxon>
        <taxon>Bacillati</taxon>
        <taxon>Bacillota</taxon>
        <taxon>Bacilli</taxon>
        <taxon>Lactobacillales</taxon>
        <taxon>Lactobacillaceae</taxon>
        <taxon>Lacticaseibacillus</taxon>
    </lineage>
</organism>
<sequence>MRKLSWWTGPRAITQEVRHRRISWLELLSDLVYVIIIHQLTTGVIDDLSWSRLGIFILLFLVFFRNWVSMVQYFDRHGDESLRTMTFTLLHIIAITVVAIYIPDVYAGHLTPFLGAYFVNQGLLTYIWLSTGIYDVGHRPAAFTYNIAHDVGLVVIVAGLLMPSLQGQITSLVVWVMIDMVTDLLMIPIEDREHRMRHLDYAISSSLIERYGQFTMIILGEALATLVELSHEHLTWAFLLSLLDIICIWGIYYTSMDNLNIQIRRYADTLKYAYFNLLIIMSLFLHVLFVSRLLEANTSLNRLGLVVSILMLVGLLYGFNVFLNHNFSRDLQRVFGWTDAAATLLVISWLVVNPHWFQPLIIVTLFVLTITKLMWQERRRELPTE</sequence>
<feature type="transmembrane region" description="Helical" evidence="1">
    <location>
        <begin position="303"/>
        <end position="322"/>
    </location>
</feature>
<reference evidence="2 3" key="1">
    <citation type="journal article" date="2015" name="Genome Announc.">
        <title>Expanding the biotechnology potential of lactobacilli through comparative genomics of 213 strains and associated genera.</title>
        <authorList>
            <person name="Sun Z."/>
            <person name="Harris H.M."/>
            <person name="McCann A."/>
            <person name="Guo C."/>
            <person name="Argimon S."/>
            <person name="Zhang W."/>
            <person name="Yang X."/>
            <person name="Jeffery I.B."/>
            <person name="Cooney J.C."/>
            <person name="Kagawa T.F."/>
            <person name="Liu W."/>
            <person name="Song Y."/>
            <person name="Salvetti E."/>
            <person name="Wrobel A."/>
            <person name="Rasinkangas P."/>
            <person name="Parkhill J."/>
            <person name="Rea M.C."/>
            <person name="O'Sullivan O."/>
            <person name="Ritari J."/>
            <person name="Douillard F.P."/>
            <person name="Paul Ross R."/>
            <person name="Yang R."/>
            <person name="Briner A.E."/>
            <person name="Felis G.E."/>
            <person name="de Vos W.M."/>
            <person name="Barrangou R."/>
            <person name="Klaenhammer T.R."/>
            <person name="Caufield P.W."/>
            <person name="Cui Y."/>
            <person name="Zhang H."/>
            <person name="O'Toole P.W."/>
        </authorList>
    </citation>
    <scope>NUCLEOTIDE SEQUENCE [LARGE SCALE GENOMIC DNA]</scope>
    <source>
        <strain evidence="2 3">DSM 24301</strain>
    </source>
</reference>
<comment type="caution">
    <text evidence="2">The sequence shown here is derived from an EMBL/GenBank/DDBJ whole genome shotgun (WGS) entry which is preliminary data.</text>
</comment>
<evidence type="ECO:0000256" key="1">
    <source>
        <dbReference type="SAM" id="Phobius"/>
    </source>
</evidence>
<keyword evidence="1" id="KW-0472">Membrane</keyword>
<feature type="transmembrane region" description="Helical" evidence="1">
    <location>
        <begin position="86"/>
        <end position="103"/>
    </location>
</feature>
<dbReference type="EMBL" id="JQCE01000005">
    <property type="protein sequence ID" value="KRO18327.1"/>
    <property type="molecule type" value="Genomic_DNA"/>
</dbReference>
<feature type="transmembrane region" description="Helical" evidence="1">
    <location>
        <begin position="21"/>
        <end position="41"/>
    </location>
</feature>
<feature type="transmembrane region" description="Helical" evidence="1">
    <location>
        <begin position="273"/>
        <end position="291"/>
    </location>
</feature>
<dbReference type="PANTHER" id="PTHR36840:SF1">
    <property type="entry name" value="BLL5714 PROTEIN"/>
    <property type="match status" value="1"/>
</dbReference>